<comment type="catalytic activity">
    <reaction evidence="1 7">
        <text>L-alanine = D-alanine</text>
        <dbReference type="Rhea" id="RHEA:20249"/>
        <dbReference type="ChEBI" id="CHEBI:57416"/>
        <dbReference type="ChEBI" id="CHEBI:57972"/>
        <dbReference type="EC" id="5.1.1.1"/>
    </reaction>
</comment>
<dbReference type="HAMAP" id="MF_01201">
    <property type="entry name" value="Ala_racemase"/>
    <property type="match status" value="1"/>
</dbReference>
<comment type="function">
    <text evidence="7">Catalyzes the interconversion of L-alanine and D-alanine. May also act on other amino acids.</text>
</comment>
<evidence type="ECO:0000259" key="10">
    <source>
        <dbReference type="SMART" id="SM01005"/>
    </source>
</evidence>
<evidence type="ECO:0000256" key="6">
    <source>
        <dbReference type="ARBA" id="ARBA00023235"/>
    </source>
</evidence>
<dbReference type="PRINTS" id="PR00992">
    <property type="entry name" value="ALARACEMASE"/>
</dbReference>
<evidence type="ECO:0000256" key="8">
    <source>
        <dbReference type="PIRSR" id="PIRSR600821-50"/>
    </source>
</evidence>
<dbReference type="Pfam" id="PF00842">
    <property type="entry name" value="Ala_racemase_C"/>
    <property type="match status" value="1"/>
</dbReference>
<evidence type="ECO:0000256" key="2">
    <source>
        <dbReference type="ARBA" id="ARBA00001933"/>
    </source>
</evidence>
<dbReference type="Pfam" id="PF01168">
    <property type="entry name" value="Ala_racemase_N"/>
    <property type="match status" value="1"/>
</dbReference>
<dbReference type="InterPro" id="IPR029066">
    <property type="entry name" value="PLP-binding_barrel"/>
</dbReference>
<feature type="modified residue" description="N6-(pyridoxal phosphate)lysine" evidence="7 8">
    <location>
        <position position="36"/>
    </location>
</feature>
<comment type="caution">
    <text evidence="11">The sequence shown here is derived from an EMBL/GenBank/DDBJ whole genome shotgun (WGS) entry which is preliminary data.</text>
</comment>
<dbReference type="GO" id="GO:0030170">
    <property type="term" value="F:pyridoxal phosphate binding"/>
    <property type="evidence" value="ECO:0007669"/>
    <property type="project" value="UniProtKB-UniRule"/>
</dbReference>
<evidence type="ECO:0000313" key="11">
    <source>
        <dbReference type="EMBL" id="TGY89719.1"/>
    </source>
</evidence>
<keyword evidence="12" id="KW-1185">Reference proteome</keyword>
<evidence type="ECO:0000256" key="1">
    <source>
        <dbReference type="ARBA" id="ARBA00000316"/>
    </source>
</evidence>
<dbReference type="Gene3D" id="2.40.37.10">
    <property type="entry name" value="Lyase, Ornithine Decarboxylase, Chain A, domain 1"/>
    <property type="match status" value="1"/>
</dbReference>
<dbReference type="SMART" id="SM01005">
    <property type="entry name" value="Ala_racemase_C"/>
    <property type="match status" value="1"/>
</dbReference>
<feature type="domain" description="Alanine racemase C-terminal" evidence="10">
    <location>
        <begin position="232"/>
        <end position="355"/>
    </location>
</feature>
<evidence type="ECO:0000256" key="4">
    <source>
        <dbReference type="ARBA" id="ARBA00013089"/>
    </source>
</evidence>
<reference evidence="11 12" key="1">
    <citation type="journal article" date="2017" name="Int. J. Syst. Evol. Microbiol.">
        <title>Marinicauda algicola sp. nov., isolated from a marine red alga Rhodosorus marinus.</title>
        <authorList>
            <person name="Jeong S.E."/>
            <person name="Jeon S.H."/>
            <person name="Chun B.H."/>
            <person name="Kim D.W."/>
            <person name="Jeon C.O."/>
        </authorList>
    </citation>
    <scope>NUCLEOTIDE SEQUENCE [LARGE SCALE GENOMIC DNA]</scope>
    <source>
        <strain evidence="11 12">JCM 31718</strain>
    </source>
</reference>
<dbReference type="EC" id="5.1.1.1" evidence="4 7"/>
<dbReference type="GO" id="GO:0005829">
    <property type="term" value="C:cytosol"/>
    <property type="evidence" value="ECO:0007669"/>
    <property type="project" value="TreeGrafter"/>
</dbReference>
<dbReference type="InterPro" id="IPR000821">
    <property type="entry name" value="Ala_racemase"/>
</dbReference>
<dbReference type="InterPro" id="IPR009006">
    <property type="entry name" value="Ala_racemase/Decarboxylase_C"/>
</dbReference>
<evidence type="ECO:0000256" key="9">
    <source>
        <dbReference type="PIRSR" id="PIRSR600821-52"/>
    </source>
</evidence>
<keyword evidence="6 7" id="KW-0413">Isomerase</keyword>
<dbReference type="NCBIfam" id="TIGR00492">
    <property type="entry name" value="alr"/>
    <property type="match status" value="1"/>
</dbReference>
<keyword evidence="5 7" id="KW-0663">Pyridoxal phosphate</keyword>
<protein>
    <recommendedName>
        <fullName evidence="4 7">Alanine racemase</fullName>
        <ecNumber evidence="4 7">5.1.1.1</ecNumber>
    </recommendedName>
</protein>
<feature type="active site" description="Proton acceptor; specific for D-alanine" evidence="7">
    <location>
        <position position="36"/>
    </location>
</feature>
<dbReference type="AlphaFoldDB" id="A0A4V3RYC2"/>
<evidence type="ECO:0000313" key="12">
    <source>
        <dbReference type="Proteomes" id="UP000308054"/>
    </source>
</evidence>
<feature type="binding site" evidence="7 9">
    <location>
        <position position="131"/>
    </location>
    <ligand>
        <name>substrate</name>
    </ligand>
</feature>
<proteinExistence type="inferred from homology"/>
<comment type="cofactor">
    <cofactor evidence="2 7 8">
        <name>pyridoxal 5'-phosphate</name>
        <dbReference type="ChEBI" id="CHEBI:597326"/>
    </cofactor>
</comment>
<dbReference type="SUPFAM" id="SSF50621">
    <property type="entry name" value="Alanine racemase C-terminal domain-like"/>
    <property type="match status" value="1"/>
</dbReference>
<evidence type="ECO:0000256" key="7">
    <source>
        <dbReference type="HAMAP-Rule" id="MF_01201"/>
    </source>
</evidence>
<accession>A0A4V3RYC2</accession>
<feature type="binding site" evidence="7 9">
    <location>
        <position position="301"/>
    </location>
    <ligand>
        <name>substrate</name>
    </ligand>
</feature>
<dbReference type="OrthoDB" id="9813814at2"/>
<dbReference type="SUPFAM" id="SSF51419">
    <property type="entry name" value="PLP-binding barrel"/>
    <property type="match status" value="1"/>
</dbReference>
<dbReference type="InterPro" id="IPR011079">
    <property type="entry name" value="Ala_racemase_C"/>
</dbReference>
<feature type="active site" description="Proton acceptor; specific for L-alanine" evidence="7">
    <location>
        <position position="253"/>
    </location>
</feature>
<dbReference type="EMBL" id="SRXW01000001">
    <property type="protein sequence ID" value="TGY89719.1"/>
    <property type="molecule type" value="Genomic_DNA"/>
</dbReference>
<dbReference type="Gene3D" id="3.20.20.10">
    <property type="entry name" value="Alanine racemase"/>
    <property type="match status" value="1"/>
</dbReference>
<gene>
    <name evidence="11" type="primary">alr</name>
    <name evidence="11" type="ORF">E5163_00835</name>
</gene>
<organism evidence="11 12">
    <name type="scientific">Marinicauda algicola</name>
    <dbReference type="NCBI Taxonomy" id="2029849"/>
    <lineage>
        <taxon>Bacteria</taxon>
        <taxon>Pseudomonadati</taxon>
        <taxon>Pseudomonadota</taxon>
        <taxon>Alphaproteobacteria</taxon>
        <taxon>Maricaulales</taxon>
        <taxon>Maricaulaceae</taxon>
        <taxon>Marinicauda</taxon>
    </lineage>
</organism>
<dbReference type="CDD" id="cd00430">
    <property type="entry name" value="PLPDE_III_AR"/>
    <property type="match status" value="1"/>
</dbReference>
<dbReference type="PROSITE" id="PS00395">
    <property type="entry name" value="ALANINE_RACEMASE"/>
    <property type="match status" value="1"/>
</dbReference>
<comment type="similarity">
    <text evidence="3 7">Belongs to the alanine racemase family.</text>
</comment>
<dbReference type="RefSeq" id="WP_135994218.1">
    <property type="nucleotide sequence ID" value="NZ_SRXW01000001.1"/>
</dbReference>
<dbReference type="UniPathway" id="UPA00042">
    <property type="reaction ID" value="UER00497"/>
</dbReference>
<dbReference type="Proteomes" id="UP000308054">
    <property type="component" value="Unassembled WGS sequence"/>
</dbReference>
<evidence type="ECO:0000256" key="3">
    <source>
        <dbReference type="ARBA" id="ARBA00007880"/>
    </source>
</evidence>
<dbReference type="GO" id="GO:0008784">
    <property type="term" value="F:alanine racemase activity"/>
    <property type="evidence" value="ECO:0007669"/>
    <property type="project" value="UniProtKB-UniRule"/>
</dbReference>
<dbReference type="PANTHER" id="PTHR30511">
    <property type="entry name" value="ALANINE RACEMASE"/>
    <property type="match status" value="1"/>
</dbReference>
<dbReference type="InterPro" id="IPR020622">
    <property type="entry name" value="Ala_racemase_pyridoxalP-BS"/>
</dbReference>
<dbReference type="InterPro" id="IPR001608">
    <property type="entry name" value="Ala_racemase_N"/>
</dbReference>
<dbReference type="GO" id="GO:0030632">
    <property type="term" value="P:D-alanine biosynthetic process"/>
    <property type="evidence" value="ECO:0007669"/>
    <property type="project" value="UniProtKB-UniRule"/>
</dbReference>
<dbReference type="PANTHER" id="PTHR30511:SF0">
    <property type="entry name" value="ALANINE RACEMASE, CATABOLIC-RELATED"/>
    <property type="match status" value="1"/>
</dbReference>
<evidence type="ECO:0000256" key="5">
    <source>
        <dbReference type="ARBA" id="ARBA00022898"/>
    </source>
</evidence>
<comment type="pathway">
    <text evidence="7">Amino-acid biosynthesis; D-alanine biosynthesis; D-alanine from L-alanine: step 1/1.</text>
</comment>
<name>A0A4V3RYC2_9PROT</name>
<sequence length="358" mass="37823">MASPVPRLVVDLDALARNYAALKDMAGPAAIGAVVKADAYGLGAGPVARRLAREGCRSFFVATALEGRELRRALGSTEAEIFVFHGFWPGEAGLLKREGLVPVINTLDQLDAFEAEGGGPLALHFDTGMNRLGLSREETEALLADPARLDRLDITLALSHLASSEDARSQKNSDQLARFRAIAAALSGRRLSLANTGGVLLGRDYHFDLVRPGIGLYGLHPAGTDGGPFEPVASIEAPVLQLRTMAPGETIGYGATYTARTPRRTATVALGYADGLMRAVGNGGSARIGDETAPLLGRVSMDLAAIDVTDLQTPLRPGDRVRFLGHDLAQSARTAGTIGYELLVRLGSRLERVYVSAS</sequence>